<evidence type="ECO:0000259" key="2">
    <source>
        <dbReference type="PROSITE" id="PS50191"/>
    </source>
</evidence>
<dbReference type="CDD" id="cd00170">
    <property type="entry name" value="SEC14"/>
    <property type="match status" value="1"/>
</dbReference>
<dbReference type="InterPro" id="IPR051064">
    <property type="entry name" value="SEC14/CRAL-TRIO_domain"/>
</dbReference>
<dbReference type="OrthoDB" id="1434354at2759"/>
<dbReference type="Pfam" id="PF00650">
    <property type="entry name" value="CRAL_TRIO"/>
    <property type="match status" value="1"/>
</dbReference>
<dbReference type="GO" id="GO:0005737">
    <property type="term" value="C:cytoplasm"/>
    <property type="evidence" value="ECO:0007669"/>
    <property type="project" value="TreeGrafter"/>
</dbReference>
<sequence length="209" mass="24188">MWLPQSVLLIFTGSLLFVQVTTGMVQEPEIVSKFIQNNLVEWKAPEEIIKKYPYYWSGYDFDGRPLWILEFGKWNVRSIAESDKGTLDLFNIYIDQVVYNAFQSISHNLTVETSSEVIAIVDMEGWSTSQVSRANVAYLAKVFNYLVPTLYKYLYHVYIINTNFVAESMINSLRPILGSLMERVEIMGTLKSKWLPRILSQIPQDQLPQ</sequence>
<feature type="domain" description="CRAL-TRIO" evidence="2">
    <location>
        <begin position="44"/>
        <end position="209"/>
    </location>
</feature>
<dbReference type="AlphaFoldDB" id="A0A8J2P807"/>
<dbReference type="PANTHER" id="PTHR23324:SF83">
    <property type="entry name" value="SEC14-LIKE PROTEIN 2"/>
    <property type="match status" value="1"/>
</dbReference>
<keyword evidence="1" id="KW-0732">Signal</keyword>
<dbReference type="PROSITE" id="PS50191">
    <property type="entry name" value="CRAL_TRIO"/>
    <property type="match status" value="1"/>
</dbReference>
<name>A0A8J2P807_9HEXA</name>
<keyword evidence="4" id="KW-1185">Reference proteome</keyword>
<evidence type="ECO:0000256" key="1">
    <source>
        <dbReference type="SAM" id="SignalP"/>
    </source>
</evidence>
<evidence type="ECO:0000313" key="3">
    <source>
        <dbReference type="EMBL" id="CAG7818201.1"/>
    </source>
</evidence>
<comment type="caution">
    <text evidence="3">The sequence shown here is derived from an EMBL/GenBank/DDBJ whole genome shotgun (WGS) entry which is preliminary data.</text>
</comment>
<accession>A0A8J2P807</accession>
<protein>
    <recommendedName>
        <fullName evidence="2">CRAL-TRIO domain-containing protein</fullName>
    </recommendedName>
</protein>
<organism evidence="3 4">
    <name type="scientific">Allacma fusca</name>
    <dbReference type="NCBI Taxonomy" id="39272"/>
    <lineage>
        <taxon>Eukaryota</taxon>
        <taxon>Metazoa</taxon>
        <taxon>Ecdysozoa</taxon>
        <taxon>Arthropoda</taxon>
        <taxon>Hexapoda</taxon>
        <taxon>Collembola</taxon>
        <taxon>Symphypleona</taxon>
        <taxon>Sminthuridae</taxon>
        <taxon>Allacma</taxon>
    </lineage>
</organism>
<proteinExistence type="predicted"/>
<feature type="chain" id="PRO_5035295380" description="CRAL-TRIO domain-containing protein" evidence="1">
    <location>
        <begin position="24"/>
        <end position="209"/>
    </location>
</feature>
<feature type="signal peptide" evidence="1">
    <location>
        <begin position="1"/>
        <end position="23"/>
    </location>
</feature>
<dbReference type="EMBL" id="CAJVCH010414004">
    <property type="protein sequence ID" value="CAG7818201.1"/>
    <property type="molecule type" value="Genomic_DNA"/>
</dbReference>
<dbReference type="Proteomes" id="UP000708208">
    <property type="component" value="Unassembled WGS sequence"/>
</dbReference>
<reference evidence="3" key="1">
    <citation type="submission" date="2021-06" db="EMBL/GenBank/DDBJ databases">
        <authorList>
            <person name="Hodson N. C."/>
            <person name="Mongue J. A."/>
            <person name="Jaron S. K."/>
        </authorList>
    </citation>
    <scope>NUCLEOTIDE SEQUENCE</scope>
</reference>
<dbReference type="InterPro" id="IPR001251">
    <property type="entry name" value="CRAL-TRIO_dom"/>
</dbReference>
<feature type="non-terminal residue" evidence="3">
    <location>
        <position position="1"/>
    </location>
</feature>
<evidence type="ECO:0000313" key="4">
    <source>
        <dbReference type="Proteomes" id="UP000708208"/>
    </source>
</evidence>
<gene>
    <name evidence="3" type="ORF">AFUS01_LOCUS28720</name>
</gene>
<dbReference type="PANTHER" id="PTHR23324">
    <property type="entry name" value="SEC14 RELATED PROTEIN"/>
    <property type="match status" value="1"/>
</dbReference>